<gene>
    <name evidence="4" type="ORF">EV420DRAFT_1648798</name>
</gene>
<sequence>MAQSNGQNGHRLNYGTRFQPLSSLGKNTEQSQWKKKKAAKLPPTPLARTKPSMSLALNFSTEDIFNTKKPGGDWTKPHLPSEVFWTMSLDPELRESVLSLSRYRGASHPKEKDEGMNMERLKKEKQCFRCGHTGHQQKDCKCDHEGSGSPKTLNRGGPTSHGANKWDSRKDNAFAVDSPDMLDRTQMSVRQIQVMLCLKK</sequence>
<evidence type="ECO:0000256" key="1">
    <source>
        <dbReference type="PROSITE-ProRule" id="PRU00047"/>
    </source>
</evidence>
<organism evidence="4 5">
    <name type="scientific">Armillaria tabescens</name>
    <name type="common">Ringless honey mushroom</name>
    <name type="synonym">Agaricus tabescens</name>
    <dbReference type="NCBI Taxonomy" id="1929756"/>
    <lineage>
        <taxon>Eukaryota</taxon>
        <taxon>Fungi</taxon>
        <taxon>Dikarya</taxon>
        <taxon>Basidiomycota</taxon>
        <taxon>Agaricomycotina</taxon>
        <taxon>Agaricomycetes</taxon>
        <taxon>Agaricomycetidae</taxon>
        <taxon>Agaricales</taxon>
        <taxon>Marasmiineae</taxon>
        <taxon>Physalacriaceae</taxon>
        <taxon>Desarmillaria</taxon>
    </lineage>
</organism>
<dbReference type="EMBL" id="JAUEPS010000054">
    <property type="protein sequence ID" value="KAK0444518.1"/>
    <property type="molecule type" value="Genomic_DNA"/>
</dbReference>
<dbReference type="AlphaFoldDB" id="A0AA39JKY0"/>
<feature type="domain" description="CCHC-type" evidence="3">
    <location>
        <begin position="127"/>
        <end position="141"/>
    </location>
</feature>
<keyword evidence="1" id="KW-0862">Zinc</keyword>
<feature type="compositionally biased region" description="Polar residues" evidence="2">
    <location>
        <begin position="1"/>
        <end position="10"/>
    </location>
</feature>
<comment type="caution">
    <text evidence="4">The sequence shown here is derived from an EMBL/GenBank/DDBJ whole genome shotgun (WGS) entry which is preliminary data.</text>
</comment>
<evidence type="ECO:0000313" key="4">
    <source>
        <dbReference type="EMBL" id="KAK0444518.1"/>
    </source>
</evidence>
<proteinExistence type="predicted"/>
<reference evidence="4" key="1">
    <citation type="submission" date="2023-06" db="EMBL/GenBank/DDBJ databases">
        <authorList>
            <consortium name="Lawrence Berkeley National Laboratory"/>
            <person name="Ahrendt S."/>
            <person name="Sahu N."/>
            <person name="Indic B."/>
            <person name="Wong-Bajracharya J."/>
            <person name="Merenyi Z."/>
            <person name="Ke H.-M."/>
            <person name="Monk M."/>
            <person name="Kocsube S."/>
            <person name="Drula E."/>
            <person name="Lipzen A."/>
            <person name="Balint B."/>
            <person name="Henrissat B."/>
            <person name="Andreopoulos B."/>
            <person name="Martin F.M."/>
            <person name="Harder C.B."/>
            <person name="Rigling D."/>
            <person name="Ford K.L."/>
            <person name="Foster G.D."/>
            <person name="Pangilinan J."/>
            <person name="Papanicolaou A."/>
            <person name="Barry K."/>
            <person name="LaButti K."/>
            <person name="Viragh M."/>
            <person name="Koriabine M."/>
            <person name="Yan M."/>
            <person name="Riley R."/>
            <person name="Champramary S."/>
            <person name="Plett K.L."/>
            <person name="Tsai I.J."/>
            <person name="Slot J."/>
            <person name="Sipos G."/>
            <person name="Plett J."/>
            <person name="Nagy L.G."/>
            <person name="Grigoriev I.V."/>
        </authorList>
    </citation>
    <scope>NUCLEOTIDE SEQUENCE</scope>
    <source>
        <strain evidence="4">CCBAS 213</strain>
    </source>
</reference>
<dbReference type="Proteomes" id="UP001175211">
    <property type="component" value="Unassembled WGS sequence"/>
</dbReference>
<accession>A0AA39JKY0</accession>
<feature type="compositionally biased region" description="Polar residues" evidence="2">
    <location>
        <begin position="19"/>
        <end position="31"/>
    </location>
</feature>
<feature type="region of interest" description="Disordered" evidence="2">
    <location>
        <begin position="133"/>
        <end position="171"/>
    </location>
</feature>
<evidence type="ECO:0000256" key="2">
    <source>
        <dbReference type="SAM" id="MobiDB-lite"/>
    </source>
</evidence>
<feature type="region of interest" description="Disordered" evidence="2">
    <location>
        <begin position="1"/>
        <end position="53"/>
    </location>
</feature>
<dbReference type="PROSITE" id="PS50158">
    <property type="entry name" value="ZF_CCHC"/>
    <property type="match status" value="1"/>
</dbReference>
<dbReference type="RefSeq" id="XP_060325088.1">
    <property type="nucleotide sequence ID" value="XM_060478217.1"/>
</dbReference>
<evidence type="ECO:0000313" key="5">
    <source>
        <dbReference type="Proteomes" id="UP001175211"/>
    </source>
</evidence>
<dbReference type="GO" id="GO:0003676">
    <property type="term" value="F:nucleic acid binding"/>
    <property type="evidence" value="ECO:0007669"/>
    <property type="project" value="InterPro"/>
</dbReference>
<keyword evidence="1" id="KW-0479">Metal-binding</keyword>
<dbReference type="GeneID" id="85361765"/>
<evidence type="ECO:0000259" key="3">
    <source>
        <dbReference type="PROSITE" id="PS50158"/>
    </source>
</evidence>
<keyword evidence="5" id="KW-1185">Reference proteome</keyword>
<feature type="compositionally biased region" description="Basic and acidic residues" evidence="2">
    <location>
        <begin position="136"/>
        <end position="146"/>
    </location>
</feature>
<dbReference type="GO" id="GO:0008270">
    <property type="term" value="F:zinc ion binding"/>
    <property type="evidence" value="ECO:0007669"/>
    <property type="project" value="UniProtKB-KW"/>
</dbReference>
<keyword evidence="1" id="KW-0863">Zinc-finger</keyword>
<dbReference type="InterPro" id="IPR001878">
    <property type="entry name" value="Znf_CCHC"/>
</dbReference>
<name>A0AA39JKY0_ARMTA</name>
<protein>
    <recommendedName>
        <fullName evidence="3">CCHC-type domain-containing protein</fullName>
    </recommendedName>
</protein>